<comment type="subcellular location">
    <subcellularLocation>
        <location evidence="7">Nucleus outer membrane</location>
        <topology evidence="7">Single-pass type IV membrane protein</topology>
    </subcellularLocation>
</comment>
<feature type="domain" description="KASH" evidence="10">
    <location>
        <begin position="872"/>
        <end position="930"/>
    </location>
</feature>
<dbReference type="Pfam" id="PF00435">
    <property type="entry name" value="Spectrin"/>
    <property type="match status" value="2"/>
</dbReference>
<dbReference type="Proteomes" id="UP000518266">
    <property type="component" value="Unassembled WGS sequence"/>
</dbReference>
<evidence type="ECO:0000256" key="4">
    <source>
        <dbReference type="ARBA" id="ARBA00022989"/>
    </source>
</evidence>
<evidence type="ECO:0000256" key="3">
    <source>
        <dbReference type="ARBA" id="ARBA00022737"/>
    </source>
</evidence>
<dbReference type="Pfam" id="PF10541">
    <property type="entry name" value="KASH"/>
    <property type="match status" value="1"/>
</dbReference>
<name>A0A7J5Y4P6_DISMA</name>
<dbReference type="InterPro" id="IPR057932">
    <property type="entry name" value="Spectrin_SYNE1_3"/>
</dbReference>
<dbReference type="Pfam" id="PF25803">
    <property type="entry name" value="Spectrin_SYNE1_2"/>
    <property type="match status" value="2"/>
</dbReference>
<dbReference type="Gene3D" id="1.20.58.60">
    <property type="match status" value="2"/>
</dbReference>
<dbReference type="OrthoDB" id="9838382at2759"/>
<keyword evidence="3" id="KW-0677">Repeat</keyword>
<evidence type="ECO:0000256" key="1">
    <source>
        <dbReference type="ARBA" id="ARBA00008619"/>
    </source>
</evidence>
<organism evidence="11 12">
    <name type="scientific">Dissostichus mawsoni</name>
    <name type="common">Antarctic cod</name>
    <dbReference type="NCBI Taxonomy" id="36200"/>
    <lineage>
        <taxon>Eukaryota</taxon>
        <taxon>Metazoa</taxon>
        <taxon>Chordata</taxon>
        <taxon>Craniata</taxon>
        <taxon>Vertebrata</taxon>
        <taxon>Euteleostomi</taxon>
        <taxon>Actinopterygii</taxon>
        <taxon>Neopterygii</taxon>
        <taxon>Teleostei</taxon>
        <taxon>Neoteleostei</taxon>
        <taxon>Acanthomorphata</taxon>
        <taxon>Eupercaria</taxon>
        <taxon>Perciformes</taxon>
        <taxon>Notothenioidei</taxon>
        <taxon>Nototheniidae</taxon>
        <taxon>Dissostichus</taxon>
    </lineage>
</organism>
<accession>A0A7J5Y4P6</accession>
<feature type="compositionally biased region" description="Basic and acidic residues" evidence="9">
    <location>
        <begin position="574"/>
        <end position="583"/>
    </location>
</feature>
<dbReference type="GO" id="GO:0034993">
    <property type="term" value="C:meiotic nuclear membrane microtubule tethering complex"/>
    <property type="evidence" value="ECO:0007669"/>
    <property type="project" value="TreeGrafter"/>
</dbReference>
<dbReference type="GO" id="GO:0005737">
    <property type="term" value="C:cytoplasm"/>
    <property type="evidence" value="ECO:0007669"/>
    <property type="project" value="TreeGrafter"/>
</dbReference>
<evidence type="ECO:0000256" key="7">
    <source>
        <dbReference type="ARBA" id="ARBA00046312"/>
    </source>
</evidence>
<keyword evidence="4" id="KW-1133">Transmembrane helix</keyword>
<evidence type="ECO:0000259" key="10">
    <source>
        <dbReference type="PROSITE" id="PS51049"/>
    </source>
</evidence>
<dbReference type="GO" id="GO:0007097">
    <property type="term" value="P:nuclear migration"/>
    <property type="evidence" value="ECO:0007669"/>
    <property type="project" value="TreeGrafter"/>
</dbReference>
<feature type="region of interest" description="Disordered" evidence="9">
    <location>
        <begin position="697"/>
        <end position="751"/>
    </location>
</feature>
<keyword evidence="2 8" id="KW-0812">Transmembrane</keyword>
<evidence type="ECO:0000256" key="2">
    <source>
        <dbReference type="ARBA" id="ARBA00022692"/>
    </source>
</evidence>
<dbReference type="InterPro" id="IPR052403">
    <property type="entry name" value="LINC-complex_assoc"/>
</dbReference>
<dbReference type="PANTHER" id="PTHR47535:SF9">
    <property type="entry name" value="CALPONIN-HOMOLOGY (CH) DOMAIN-CONTAINING PROTEIN"/>
    <property type="match status" value="1"/>
</dbReference>
<keyword evidence="5 8" id="KW-0472">Membrane</keyword>
<evidence type="ECO:0000313" key="11">
    <source>
        <dbReference type="EMBL" id="KAF3844372.1"/>
    </source>
</evidence>
<feature type="topological domain" description="Cytoplasmic" evidence="8">
    <location>
        <begin position="1"/>
        <end position="880"/>
    </location>
</feature>
<dbReference type="SMART" id="SM01249">
    <property type="entry name" value="KASH"/>
    <property type="match status" value="1"/>
</dbReference>
<sequence length="1327" mass="149382">MRVVQERLKANDNTQGPRDALEGRLRETEKIHHSVHEGRLKMDKALVAAENLLKSEDEELRNHTHAKLKDLKSLRIEWVWLHWGEYLKAYEEFELWLTRQQRSLDVGVELQLGVKEKLWQVDQQRVGLSDIQGQAALLERLLDEASALHNRTQDPSVDPQAQEGLQEDYNDERLLLLQKMAEEHQTYQGCVHRFQSWLLSKTKELTDLMEREETAENKLKALQALDDSVAGEEKTLQHIEGLSEALRGTTSPSGAEVVVEEAEELRLGWQRLRQGLCEGEEGLRSSLDSHSQYTARCQRLGEDIGHLRVLLQGLDQELGRAEIPPTTPRSRWNTLAGEESQVELLKAQLKELFRFSEDSRHLSDDVLAVVKKHQSVKSRATRLCSESESGLRNILQDPLLVFAQWSHMVFQVLENSAEVTDFSNNTMMVQNIERLLRDSGQLQERLSLLQVKGELLDSVFGPERADGLQGELTAAVRNRELLHAQLLSRESQLQGLISRTKDFDAAYESLRSKLSALRHQLVAADSLQPDILAKKSQADRFMSFHNSLLNREKWLMIMKQKLESFHSQSGEWSIEGRQHEAESAGRVPGEGAPAAANGGPGSGGPGEDVRGGGVHILRDINRQWDSWLALYNMSLNLHRSVCRPLPHITAQSGGGAMASFGSGRGVNLEGETGGQGGAVEGGLIQSHHSEGHLILSAQDNTPLNSPRTGEDRGDLGDTVDSSAWSIYSRAGPKGSTDPPLMEAPAGGGGQYQSRRREFEAWLSNQNALLSGVSSSKAAALSTKELKTRQDTLRALRAELSWGQEHFQLLLQESQSAAAGPGPAEDVGLEELRYRWMLYKSKVKDVGELRTRAKRVQAQQEEPAVAAKVQKRAGLWQRVCRLALPLWLLLLALLLLAFLLPFMDEGSSCSLTNNFARSFNVMLRYNGPPPTRIEWVWLHWGEYLKAYEEFELWLTRQQRSLDVGVELQLGVKEKLWQVDQQRVGLSDIQGQAALLERLLDEASALHNRTQDPSVDPQAQEGLQEDYNDVRERAEERLLLLQKMAEEHQTYQGCVHRFQSWLLSKTKELTDLMEREETAENKLKALQALDDSVAGEEKTLQHIEGLSEALRGTTSPSGAEVVVEEAEELRLGWQRLRQGLCEGEEGLRSSLDSHSQYTARCQRLGEDIGHLRVLLQGLDQELGEGRDPPDHTEEQMLKNPEKLFFTHNMKTDLAALSVELLNASERCIHSLIINYLWVSHTLLFVWQMKGRTGNGSEQVELWSGCWLTLLVFLCLLQGVRNTLAGEESQVELLKAQLKELFRFSEDSRHLSDDVLAVVKKHQRFVTGSL</sequence>
<dbReference type="GO" id="GO:0051015">
    <property type="term" value="F:actin filament binding"/>
    <property type="evidence" value="ECO:0007669"/>
    <property type="project" value="TreeGrafter"/>
</dbReference>
<proteinExistence type="inferred from homology"/>
<dbReference type="InterPro" id="IPR018159">
    <property type="entry name" value="Spectrin/alpha-actinin"/>
</dbReference>
<dbReference type="PANTHER" id="PTHR47535">
    <property type="entry name" value="MUSCLE-SPECIFIC PROTEIN 300 KDA, ISOFORM G"/>
    <property type="match status" value="1"/>
</dbReference>
<feature type="topological domain" description="Perinuclear space" evidence="8">
    <location>
        <begin position="902"/>
        <end position="1327"/>
    </location>
</feature>
<comment type="similarity">
    <text evidence="1">Belongs to the nesprin family.</text>
</comment>
<dbReference type="Pfam" id="PF25804">
    <property type="entry name" value="SYNE3"/>
    <property type="match status" value="1"/>
</dbReference>
<evidence type="ECO:0000256" key="6">
    <source>
        <dbReference type="ARBA" id="ARBA00023242"/>
    </source>
</evidence>
<evidence type="ECO:0000256" key="9">
    <source>
        <dbReference type="SAM" id="MobiDB-lite"/>
    </source>
</evidence>
<dbReference type="InterPro" id="IPR002017">
    <property type="entry name" value="Spectrin_repeat"/>
</dbReference>
<dbReference type="SUPFAM" id="SSF46966">
    <property type="entry name" value="Spectrin repeat"/>
    <property type="match status" value="4"/>
</dbReference>
<evidence type="ECO:0000256" key="8">
    <source>
        <dbReference type="PROSITE-ProRule" id="PRU00385"/>
    </source>
</evidence>
<dbReference type="PROSITE" id="PS51049">
    <property type="entry name" value="KASH"/>
    <property type="match status" value="1"/>
</dbReference>
<dbReference type="SMART" id="SM00150">
    <property type="entry name" value="SPEC"/>
    <property type="match status" value="3"/>
</dbReference>
<keyword evidence="6" id="KW-0539">Nucleus</keyword>
<feature type="region of interest" description="Disordered" evidence="9">
    <location>
        <begin position="569"/>
        <end position="606"/>
    </location>
</feature>
<reference evidence="11 12" key="1">
    <citation type="submission" date="2020-03" db="EMBL/GenBank/DDBJ databases">
        <title>Dissostichus mawsoni Genome sequencing and assembly.</title>
        <authorList>
            <person name="Park H."/>
        </authorList>
    </citation>
    <scope>NUCLEOTIDE SEQUENCE [LARGE SCALE GENOMIC DNA]</scope>
    <source>
        <strain evidence="11">DM0001</strain>
        <tissue evidence="11">Muscle</tissue>
    </source>
</reference>
<dbReference type="EMBL" id="JAAKFY010000015">
    <property type="protein sequence ID" value="KAF3844372.1"/>
    <property type="molecule type" value="Genomic_DNA"/>
</dbReference>
<dbReference type="InterPro" id="IPR012315">
    <property type="entry name" value="KASH"/>
</dbReference>
<evidence type="ECO:0000313" key="12">
    <source>
        <dbReference type="Proteomes" id="UP000518266"/>
    </source>
</evidence>
<comment type="caution">
    <text evidence="11">The sequence shown here is derived from an EMBL/GenBank/DDBJ whole genome shotgun (WGS) entry which is preliminary data.</text>
</comment>
<keyword evidence="12" id="KW-1185">Reference proteome</keyword>
<feature type="compositionally biased region" description="Polar residues" evidence="9">
    <location>
        <begin position="697"/>
        <end position="707"/>
    </location>
</feature>
<evidence type="ECO:0000256" key="5">
    <source>
        <dbReference type="ARBA" id="ARBA00023136"/>
    </source>
</evidence>
<dbReference type="InterPro" id="IPR057933">
    <property type="entry name" value="SYNE3_dom"/>
</dbReference>
<gene>
    <name evidence="11" type="ORF">F7725_007535</name>
</gene>
<protein>
    <recommendedName>
        <fullName evidence="10">KASH domain-containing protein</fullName>
    </recommendedName>
</protein>
<dbReference type="GO" id="GO:0005640">
    <property type="term" value="C:nuclear outer membrane"/>
    <property type="evidence" value="ECO:0007669"/>
    <property type="project" value="UniProtKB-SubCell"/>
</dbReference>